<gene>
    <name evidence="5" type="ORF">LY56_01851</name>
</gene>
<dbReference type="STRING" id="121821.GCA_001870675_00878"/>
<proteinExistence type="inferred from homology"/>
<reference evidence="5 6" key="1">
    <citation type="submission" date="2018-06" db="EMBL/GenBank/DDBJ databases">
        <title>Genomic Encyclopedia of Archaeal and Bacterial Type Strains, Phase II (KMG-II): from individual species to whole genera.</title>
        <authorList>
            <person name="Goeker M."/>
        </authorList>
    </citation>
    <scope>NUCLEOTIDE SEQUENCE [LARGE SCALE GENOMIC DNA]</scope>
    <source>
        <strain evidence="5 6">DSM 13087</strain>
    </source>
</reference>
<dbReference type="InterPro" id="IPR050832">
    <property type="entry name" value="Bact_Acetyltransf"/>
</dbReference>
<evidence type="ECO:0000256" key="1">
    <source>
        <dbReference type="ARBA" id="ARBA00022679"/>
    </source>
</evidence>
<dbReference type="CDD" id="cd04301">
    <property type="entry name" value="NAT_SF"/>
    <property type="match status" value="1"/>
</dbReference>
<keyword evidence="2" id="KW-0012">Acyltransferase</keyword>
<dbReference type="Pfam" id="PF00583">
    <property type="entry name" value="Acetyltransf_1"/>
    <property type="match status" value="1"/>
</dbReference>
<keyword evidence="6" id="KW-1185">Reference proteome</keyword>
<dbReference type="GO" id="GO:0008999">
    <property type="term" value="F:protein-N-terminal-alanine acetyltransferase activity"/>
    <property type="evidence" value="ECO:0007669"/>
    <property type="project" value="UniProtKB-EC"/>
</dbReference>
<comment type="subcellular location">
    <subcellularLocation>
        <location evidence="3">Cytoplasm</location>
    </subcellularLocation>
</comment>
<keyword evidence="3" id="KW-0963">Cytoplasm</keyword>
<organism evidence="5 6">
    <name type="scientific">Roseinatronobacter thiooxidans</name>
    <dbReference type="NCBI Taxonomy" id="121821"/>
    <lineage>
        <taxon>Bacteria</taxon>
        <taxon>Pseudomonadati</taxon>
        <taxon>Pseudomonadota</taxon>
        <taxon>Alphaproteobacteria</taxon>
        <taxon>Rhodobacterales</taxon>
        <taxon>Paracoccaceae</taxon>
        <taxon>Roseinatronobacter</taxon>
    </lineage>
</organism>
<dbReference type="InterPro" id="IPR000182">
    <property type="entry name" value="GNAT_dom"/>
</dbReference>
<dbReference type="OrthoDB" id="9804026at2"/>
<name>A0A2W7S2H7_9RHOB</name>
<evidence type="ECO:0000313" key="5">
    <source>
        <dbReference type="EMBL" id="PZX44602.1"/>
    </source>
</evidence>
<dbReference type="NCBIfam" id="TIGR01575">
    <property type="entry name" value="rimI"/>
    <property type="match status" value="1"/>
</dbReference>
<dbReference type="Gene3D" id="3.40.630.30">
    <property type="match status" value="1"/>
</dbReference>
<dbReference type="PANTHER" id="PTHR43877">
    <property type="entry name" value="AMINOALKYLPHOSPHONATE N-ACETYLTRANSFERASE-RELATED-RELATED"/>
    <property type="match status" value="1"/>
</dbReference>
<feature type="domain" description="N-acetyltransferase" evidence="4">
    <location>
        <begin position="1"/>
        <end position="142"/>
    </location>
</feature>
<dbReference type="Proteomes" id="UP000249364">
    <property type="component" value="Unassembled WGS sequence"/>
</dbReference>
<keyword evidence="1 5" id="KW-0808">Transferase</keyword>
<evidence type="ECO:0000256" key="2">
    <source>
        <dbReference type="ARBA" id="ARBA00023315"/>
    </source>
</evidence>
<comment type="caution">
    <text evidence="5">The sequence shown here is derived from an EMBL/GenBank/DDBJ whole genome shotgun (WGS) entry which is preliminary data.</text>
</comment>
<dbReference type="PANTHER" id="PTHR43877:SF5">
    <property type="entry name" value="BLL8307 PROTEIN"/>
    <property type="match status" value="1"/>
</dbReference>
<dbReference type="GO" id="GO:0005737">
    <property type="term" value="C:cytoplasm"/>
    <property type="evidence" value="ECO:0007669"/>
    <property type="project" value="UniProtKB-SubCell"/>
</dbReference>
<accession>A0A2W7S2H7</accession>
<dbReference type="RefSeq" id="WP_071469684.1">
    <property type="nucleotide sequence ID" value="NZ_MEHT01000017.1"/>
</dbReference>
<dbReference type="PROSITE" id="PS51186">
    <property type="entry name" value="GNAT"/>
    <property type="match status" value="1"/>
</dbReference>
<evidence type="ECO:0000313" key="6">
    <source>
        <dbReference type="Proteomes" id="UP000249364"/>
    </source>
</evidence>
<evidence type="ECO:0000259" key="4">
    <source>
        <dbReference type="PROSITE" id="PS51186"/>
    </source>
</evidence>
<dbReference type="EC" id="2.3.1.266" evidence="3"/>
<comment type="catalytic activity">
    <reaction evidence="3">
        <text>N-terminal L-alanyl-[ribosomal protein bS18] + acetyl-CoA = N-terminal N(alpha)-acetyl-L-alanyl-[ribosomal protein bS18] + CoA + H(+)</text>
        <dbReference type="Rhea" id="RHEA:43756"/>
        <dbReference type="Rhea" id="RHEA-COMP:10676"/>
        <dbReference type="Rhea" id="RHEA-COMP:10677"/>
        <dbReference type="ChEBI" id="CHEBI:15378"/>
        <dbReference type="ChEBI" id="CHEBI:57287"/>
        <dbReference type="ChEBI" id="CHEBI:57288"/>
        <dbReference type="ChEBI" id="CHEBI:64718"/>
        <dbReference type="ChEBI" id="CHEBI:83683"/>
        <dbReference type="EC" id="2.3.1.266"/>
    </reaction>
</comment>
<dbReference type="SUPFAM" id="SSF55729">
    <property type="entry name" value="Acyl-CoA N-acyltransferases (Nat)"/>
    <property type="match status" value="1"/>
</dbReference>
<evidence type="ECO:0000256" key="3">
    <source>
        <dbReference type="RuleBase" id="RU363094"/>
    </source>
</evidence>
<comment type="function">
    <text evidence="3">Acetylates the N-terminal alanine of ribosomal protein bS18.</text>
</comment>
<comment type="similarity">
    <text evidence="3">Belongs to the acetyltransferase family. RimI subfamily.</text>
</comment>
<dbReference type="AlphaFoldDB" id="A0A2W7S2H7"/>
<sequence length="142" mass="15133">MTPEDLARVHGAAFSLPPPWPAADFAAFGADPACFLVTRSDGGALAAFGLFRVVADEAEVLTLATAPLARRKGLARDIMRDAIARAQSRGARRCFLEVAATNRAAILLYQSLGFTQVGLRKAYYRAAGHSAVDALVFRAILD</sequence>
<dbReference type="InterPro" id="IPR016181">
    <property type="entry name" value="Acyl_CoA_acyltransferase"/>
</dbReference>
<dbReference type="EMBL" id="QKZQ01000007">
    <property type="protein sequence ID" value="PZX44602.1"/>
    <property type="molecule type" value="Genomic_DNA"/>
</dbReference>
<protein>
    <recommendedName>
        <fullName evidence="3">[Ribosomal protein bS18]-alanine N-acetyltransferase</fullName>
        <ecNumber evidence="3">2.3.1.266</ecNumber>
    </recommendedName>
</protein>
<dbReference type="InterPro" id="IPR006464">
    <property type="entry name" value="AcTrfase_RimI/Ard1"/>
</dbReference>